<feature type="region of interest" description="Disordered" evidence="1">
    <location>
        <begin position="1"/>
        <end position="103"/>
    </location>
</feature>
<gene>
    <name evidence="4" type="ORF">EDF62_3378</name>
</gene>
<feature type="domain" description="DUF4190" evidence="3">
    <location>
        <begin position="111"/>
        <end position="163"/>
    </location>
</feature>
<dbReference type="InterPro" id="IPR025241">
    <property type="entry name" value="DUF4190"/>
</dbReference>
<feature type="compositionally biased region" description="Polar residues" evidence="1">
    <location>
        <begin position="1"/>
        <end position="14"/>
    </location>
</feature>
<dbReference type="EMBL" id="SNYA01000010">
    <property type="protein sequence ID" value="TDP89295.1"/>
    <property type="molecule type" value="Genomic_DNA"/>
</dbReference>
<feature type="transmembrane region" description="Helical" evidence="2">
    <location>
        <begin position="145"/>
        <end position="178"/>
    </location>
</feature>
<feature type="transmembrane region" description="Helical" evidence="2">
    <location>
        <begin position="110"/>
        <end position="133"/>
    </location>
</feature>
<comment type="caution">
    <text evidence="4">The sequence shown here is derived from an EMBL/GenBank/DDBJ whole genome shotgun (WGS) entry which is preliminary data.</text>
</comment>
<evidence type="ECO:0000256" key="1">
    <source>
        <dbReference type="SAM" id="MobiDB-lite"/>
    </source>
</evidence>
<feature type="compositionally biased region" description="Low complexity" evidence="1">
    <location>
        <begin position="92"/>
        <end position="103"/>
    </location>
</feature>
<proteinExistence type="predicted"/>
<dbReference type="Proteomes" id="UP000295601">
    <property type="component" value="Unassembled WGS sequence"/>
</dbReference>
<dbReference type="OrthoDB" id="4374883at2"/>
<protein>
    <submittedName>
        <fullName evidence="4">Uncharacterized protein DUF4190</fullName>
    </submittedName>
</protein>
<keyword evidence="2" id="KW-1133">Transmembrane helix</keyword>
<evidence type="ECO:0000313" key="5">
    <source>
        <dbReference type="Proteomes" id="UP000295601"/>
    </source>
</evidence>
<evidence type="ECO:0000313" key="4">
    <source>
        <dbReference type="EMBL" id="TDP89295.1"/>
    </source>
</evidence>
<sequence length="301" mass="30237">MTDPNTPGPDSTQPDAPLPVPPASEQPAATPAFPAAPEFPAAAEVPPAAAPVASEFPATPGTPGTPAAQNAEQPPVYAAAPPAPPAGPQGPGAPYQAGPGAPQQAPTNTLAIVALIASFFVSVAGIICGHIALSQIKRTGERGRGLALAGTIIGYVSFAITVISIIALVVIGGLAAAVGSSTVSQLDDATTQLEELEAELPDSSELAPGASESAGDPRSAEFCAAFTKATEITEASTQPDFEASELDAYRALAAIESPNQQVYADFLAFAEQPMPDAASSDFSAAMEAFSTAMYDDYLACA</sequence>
<keyword evidence="5" id="KW-1185">Reference proteome</keyword>
<evidence type="ECO:0000259" key="3">
    <source>
        <dbReference type="Pfam" id="PF13828"/>
    </source>
</evidence>
<keyword evidence="2" id="KW-0472">Membrane</keyword>
<accession>A0A4R6RSQ3</accession>
<dbReference type="AlphaFoldDB" id="A0A4R6RSQ3"/>
<name>A0A4R6RSQ3_9MICO</name>
<dbReference type="RefSeq" id="WP_133617867.1">
    <property type="nucleotide sequence ID" value="NZ_SNYA01000010.1"/>
</dbReference>
<feature type="compositionally biased region" description="Low complexity" evidence="1">
    <location>
        <begin position="27"/>
        <end position="80"/>
    </location>
</feature>
<evidence type="ECO:0000256" key="2">
    <source>
        <dbReference type="SAM" id="Phobius"/>
    </source>
</evidence>
<keyword evidence="2" id="KW-0812">Transmembrane</keyword>
<dbReference type="Pfam" id="PF13828">
    <property type="entry name" value="DUF4190"/>
    <property type="match status" value="1"/>
</dbReference>
<organism evidence="4 5">
    <name type="scientific">Leucobacter luti</name>
    <dbReference type="NCBI Taxonomy" id="340320"/>
    <lineage>
        <taxon>Bacteria</taxon>
        <taxon>Bacillati</taxon>
        <taxon>Actinomycetota</taxon>
        <taxon>Actinomycetes</taxon>
        <taxon>Micrococcales</taxon>
        <taxon>Microbacteriaceae</taxon>
        <taxon>Leucobacter</taxon>
    </lineage>
</organism>
<reference evidence="4 5" key="1">
    <citation type="submission" date="2019-03" db="EMBL/GenBank/DDBJ databases">
        <title>Genomic analyses of the natural microbiome of Caenorhabditis elegans.</title>
        <authorList>
            <person name="Samuel B."/>
        </authorList>
    </citation>
    <scope>NUCLEOTIDE SEQUENCE [LARGE SCALE GENOMIC DNA]</scope>
    <source>
        <strain evidence="4 5">JUb18</strain>
    </source>
</reference>